<dbReference type="PANTHER" id="PTHR36169">
    <property type="entry name" value="ETHANOLAMINE UTILIZATION PROTEIN EUTQ"/>
    <property type="match status" value="1"/>
</dbReference>
<dbReference type="InterPro" id="IPR014710">
    <property type="entry name" value="RmlC-like_jellyroll"/>
</dbReference>
<dbReference type="Pfam" id="PF06249">
    <property type="entry name" value="EutQ"/>
    <property type="match status" value="1"/>
</dbReference>
<proteinExistence type="predicted"/>
<dbReference type="InterPro" id="IPR010424">
    <property type="entry name" value="EutQ"/>
</dbReference>
<dbReference type="SUPFAM" id="SSF51182">
    <property type="entry name" value="RmlC-like cupins"/>
    <property type="match status" value="1"/>
</dbReference>
<evidence type="ECO:0000313" key="1">
    <source>
        <dbReference type="EMBL" id="TIA76394.1"/>
    </source>
</evidence>
<comment type="caution">
    <text evidence="1">The sequence shown here is derived from an EMBL/GenBank/DDBJ whole genome shotgun (WGS) entry which is preliminary data.</text>
</comment>
<dbReference type="CDD" id="cd02228">
    <property type="entry name" value="cupin_EutQ"/>
    <property type="match status" value="1"/>
</dbReference>
<organism evidence="1 2">
    <name type="scientific">Aureobasidium pullulans</name>
    <name type="common">Black yeast</name>
    <name type="synonym">Pullularia pullulans</name>
    <dbReference type="NCBI Taxonomy" id="5580"/>
    <lineage>
        <taxon>Eukaryota</taxon>
        <taxon>Fungi</taxon>
        <taxon>Dikarya</taxon>
        <taxon>Ascomycota</taxon>
        <taxon>Pezizomycotina</taxon>
        <taxon>Dothideomycetes</taxon>
        <taxon>Dothideomycetidae</taxon>
        <taxon>Dothideales</taxon>
        <taxon>Saccotheciaceae</taxon>
        <taxon>Aureobasidium</taxon>
    </lineage>
</organism>
<name>A0A4S8VU83_AURPU</name>
<dbReference type="Proteomes" id="UP000304947">
    <property type="component" value="Unassembled WGS sequence"/>
</dbReference>
<sequence length="156" mass="17146">MGLIKGGSVRLEFASIINRLSCYISTSTITSTSTTMSAPVAMKHFAQAQKEYKPPLIANENAFLGDVYSSDQTNPEHPISCGFYRLEKGTPLVYTYTYDEMKIIVEGQYTISDETGNKVEAKPGDVFFFPKGSTITFTTEDYGLAFYTGARKEGAA</sequence>
<dbReference type="Gene3D" id="2.60.120.10">
    <property type="entry name" value="Jelly Rolls"/>
    <property type="match status" value="1"/>
</dbReference>
<dbReference type="InterPro" id="IPR011051">
    <property type="entry name" value="RmlC_Cupin_sf"/>
</dbReference>
<protein>
    <recommendedName>
        <fullName evidence="3">Ethanolamine utilization protein</fullName>
    </recommendedName>
</protein>
<gene>
    <name evidence="1" type="ORF">D6C83_00072</name>
</gene>
<evidence type="ECO:0008006" key="3">
    <source>
        <dbReference type="Google" id="ProtNLM"/>
    </source>
</evidence>
<dbReference type="AlphaFoldDB" id="A0A4S8VU83"/>
<reference evidence="1 2" key="1">
    <citation type="submission" date="2018-10" db="EMBL/GenBank/DDBJ databases">
        <title>Fifty Aureobasidium pullulans genomes reveal a recombining polyextremotolerant generalist.</title>
        <authorList>
            <person name="Gostincar C."/>
            <person name="Turk M."/>
            <person name="Zajc J."/>
            <person name="Gunde-Cimerman N."/>
        </authorList>
    </citation>
    <scope>NUCLEOTIDE SEQUENCE [LARGE SCALE GENOMIC DNA]</scope>
    <source>
        <strain evidence="1 2">EXF-3380</strain>
    </source>
</reference>
<evidence type="ECO:0000313" key="2">
    <source>
        <dbReference type="Proteomes" id="UP000304947"/>
    </source>
</evidence>
<dbReference type="PANTHER" id="PTHR36169:SF1">
    <property type="entry name" value="ACETATE KINASE EUTQ"/>
    <property type="match status" value="1"/>
</dbReference>
<dbReference type="EMBL" id="QZBU01000006">
    <property type="protein sequence ID" value="TIA76394.1"/>
    <property type="molecule type" value="Genomic_DNA"/>
</dbReference>
<accession>A0A4S8VU83</accession>